<dbReference type="Proteomes" id="UP000028643">
    <property type="component" value="Unassembled WGS sequence"/>
</dbReference>
<dbReference type="GO" id="GO:0006508">
    <property type="term" value="P:proteolysis"/>
    <property type="evidence" value="ECO:0007669"/>
    <property type="project" value="InterPro"/>
</dbReference>
<dbReference type="Pfam" id="PF01244">
    <property type="entry name" value="Peptidase_M19"/>
    <property type="match status" value="1"/>
</dbReference>
<proteinExistence type="predicted"/>
<comment type="caution">
    <text evidence="1">The sequence shown here is derived from an EMBL/GenBank/DDBJ whole genome shotgun (WGS) entry which is preliminary data.</text>
</comment>
<dbReference type="InterPro" id="IPR032466">
    <property type="entry name" value="Metal_Hydrolase"/>
</dbReference>
<evidence type="ECO:0000313" key="2">
    <source>
        <dbReference type="Proteomes" id="UP000028643"/>
    </source>
</evidence>
<name>A0A085UVI1_PSESX</name>
<gene>
    <name evidence="1" type="ORF">IV02_23995</name>
</gene>
<dbReference type="Gene3D" id="3.20.20.140">
    <property type="entry name" value="Metal-dependent hydrolases"/>
    <property type="match status" value="1"/>
</dbReference>
<evidence type="ECO:0000313" key="1">
    <source>
        <dbReference type="EMBL" id="KFE47194.1"/>
    </source>
</evidence>
<accession>A0A085UVI1</accession>
<dbReference type="GO" id="GO:0070573">
    <property type="term" value="F:metallodipeptidase activity"/>
    <property type="evidence" value="ECO:0007669"/>
    <property type="project" value="InterPro"/>
</dbReference>
<sequence>MYVFSISPANSARKLAVSFDLEGSNMLQQDVAMVGLFARLGVRQMLLAYNRCAGGCHGAGGGLTPLGCRTIGGQSNITDT</sequence>
<organism evidence="1 2">
    <name type="scientific">Pseudomonas syringae</name>
    <dbReference type="NCBI Taxonomy" id="317"/>
    <lineage>
        <taxon>Bacteria</taxon>
        <taxon>Pseudomonadati</taxon>
        <taxon>Pseudomonadota</taxon>
        <taxon>Gammaproteobacteria</taxon>
        <taxon>Pseudomonadales</taxon>
        <taxon>Pseudomonadaceae</taxon>
        <taxon>Pseudomonas</taxon>
    </lineage>
</organism>
<reference evidence="1 2" key="1">
    <citation type="submission" date="2014-07" db="EMBL/GenBank/DDBJ databases">
        <title>Draft Genome Sequences of Environmental Pseudomonas syringae strains.</title>
        <authorList>
            <person name="Baltrus D.A."/>
            <person name="Berge O."/>
            <person name="Morris C."/>
        </authorList>
    </citation>
    <scope>NUCLEOTIDE SEQUENCE [LARGE SCALE GENOMIC DNA]</scope>
    <source>
        <strain evidence="1 2">CEB003</strain>
    </source>
</reference>
<protein>
    <submittedName>
        <fullName evidence="1">Uncharacterized protein</fullName>
    </submittedName>
</protein>
<dbReference type="PATRIC" id="fig|317.174.peg.4906"/>
<dbReference type="EMBL" id="JPQT01000130">
    <property type="protein sequence ID" value="KFE47194.1"/>
    <property type="molecule type" value="Genomic_DNA"/>
</dbReference>
<dbReference type="InterPro" id="IPR008257">
    <property type="entry name" value="Pept_M19"/>
</dbReference>
<dbReference type="AlphaFoldDB" id="A0A085UVI1"/>
<dbReference type="SUPFAM" id="SSF51556">
    <property type="entry name" value="Metallo-dependent hydrolases"/>
    <property type="match status" value="1"/>
</dbReference>